<dbReference type="Proteomes" id="UP000238479">
    <property type="component" value="Chromosome 6"/>
</dbReference>
<name>A0A2P6PK54_ROSCH</name>
<gene>
    <name evidence="2" type="ORF">RchiOBHm_Chr6g0248771</name>
</gene>
<evidence type="ECO:0000259" key="1">
    <source>
        <dbReference type="Pfam" id="PF23622"/>
    </source>
</evidence>
<dbReference type="PANTHER" id="PTHR31900:SF30">
    <property type="entry name" value="SUPERFAMILY PROTEIN, PUTATIVE-RELATED"/>
    <property type="match status" value="1"/>
</dbReference>
<comment type="caution">
    <text evidence="2">The sequence shown here is derived from an EMBL/GenBank/DDBJ whole genome shotgun (WGS) entry which is preliminary data.</text>
</comment>
<evidence type="ECO:0000313" key="3">
    <source>
        <dbReference type="Proteomes" id="UP000238479"/>
    </source>
</evidence>
<dbReference type="OMA" id="ASWIPAC"/>
<dbReference type="Pfam" id="PF23622">
    <property type="entry name" value="LRR_At1g61320_AtMIF1"/>
    <property type="match status" value="1"/>
</dbReference>
<accession>A0A2P6PK54</accession>
<dbReference type="Gramene" id="PRQ22299">
    <property type="protein sequence ID" value="PRQ22299"/>
    <property type="gene ID" value="RchiOBHm_Chr6g0248771"/>
</dbReference>
<dbReference type="PANTHER" id="PTHR31900">
    <property type="entry name" value="F-BOX/RNI SUPERFAMILY PROTEIN-RELATED"/>
    <property type="match status" value="1"/>
</dbReference>
<feature type="domain" description="At1g61320/AtMIF1 LRR" evidence="1">
    <location>
        <begin position="24"/>
        <end position="226"/>
    </location>
</feature>
<dbReference type="InterPro" id="IPR055357">
    <property type="entry name" value="LRR_At1g61320_AtMIF1"/>
</dbReference>
<organism evidence="2 3">
    <name type="scientific">Rosa chinensis</name>
    <name type="common">China rose</name>
    <dbReference type="NCBI Taxonomy" id="74649"/>
    <lineage>
        <taxon>Eukaryota</taxon>
        <taxon>Viridiplantae</taxon>
        <taxon>Streptophyta</taxon>
        <taxon>Embryophyta</taxon>
        <taxon>Tracheophyta</taxon>
        <taxon>Spermatophyta</taxon>
        <taxon>Magnoliopsida</taxon>
        <taxon>eudicotyledons</taxon>
        <taxon>Gunneridae</taxon>
        <taxon>Pentapetalae</taxon>
        <taxon>rosids</taxon>
        <taxon>fabids</taxon>
        <taxon>Rosales</taxon>
        <taxon>Rosaceae</taxon>
        <taxon>Rosoideae</taxon>
        <taxon>Rosoideae incertae sedis</taxon>
        <taxon>Rosa</taxon>
    </lineage>
</organism>
<keyword evidence="3" id="KW-1185">Reference proteome</keyword>
<sequence length="273" mass="31555">MAQDVFESLIRCSPLLERLKLLHDVTNLKIDAPNHQYVHILGVFNVINLENASSITEAEICMNIHNDQIGVPASWIPACNSSNLLKIFDHLPHIRRLEIKRRFLEYLSLRALPEKLTKPCQYLKALSIDRCFDDPDEISTALCFLRSSPALQELKILVDQRENLSRVHSIFEEVESPCVNHNYNCTFSQLRLVKITEISGVKAELDFIRFLLLSSPVLERMTVTTRRFPEPSYVDGFPKLVKELLQFKRESKHAEIILLDPLKDELLHFPTRI</sequence>
<dbReference type="SUPFAM" id="SSF52047">
    <property type="entry name" value="RNI-like"/>
    <property type="match status" value="1"/>
</dbReference>
<dbReference type="EMBL" id="PDCK01000044">
    <property type="protein sequence ID" value="PRQ22299.1"/>
    <property type="molecule type" value="Genomic_DNA"/>
</dbReference>
<protein>
    <submittedName>
        <fullName evidence="2">Putative FBD domain, leucine-rich repeat domain, L domain-containing protein</fullName>
    </submittedName>
</protein>
<reference evidence="2 3" key="1">
    <citation type="journal article" date="2018" name="Nat. Genet.">
        <title>The Rosa genome provides new insights in the design of modern roses.</title>
        <authorList>
            <person name="Bendahmane M."/>
        </authorList>
    </citation>
    <scope>NUCLEOTIDE SEQUENCE [LARGE SCALE GENOMIC DNA]</scope>
    <source>
        <strain evidence="3">cv. Old Blush</strain>
    </source>
</reference>
<dbReference type="AlphaFoldDB" id="A0A2P6PK54"/>
<evidence type="ECO:0000313" key="2">
    <source>
        <dbReference type="EMBL" id="PRQ22299.1"/>
    </source>
</evidence>
<dbReference type="STRING" id="74649.A0A2P6PK54"/>
<dbReference type="InterPro" id="IPR050232">
    <property type="entry name" value="FBL13/AtMIF1-like"/>
</dbReference>
<proteinExistence type="predicted"/>